<name>A0A4Y2SE15_ARAVE</name>
<comment type="similarity">
    <text evidence="2">Belongs to the G-protein coupled receptor 1 family.</text>
</comment>
<feature type="transmembrane region" description="Helical" evidence="10">
    <location>
        <begin position="117"/>
        <end position="143"/>
    </location>
</feature>
<feature type="transmembrane region" description="Helical" evidence="10">
    <location>
        <begin position="87"/>
        <end position="111"/>
    </location>
</feature>
<evidence type="ECO:0000256" key="6">
    <source>
        <dbReference type="ARBA" id="ARBA00023040"/>
    </source>
</evidence>
<dbReference type="GO" id="GO:0004930">
    <property type="term" value="F:G protein-coupled receptor activity"/>
    <property type="evidence" value="ECO:0007669"/>
    <property type="project" value="UniProtKB-KW"/>
</dbReference>
<keyword evidence="4 10" id="KW-0812">Transmembrane</keyword>
<proteinExistence type="inferred from homology"/>
<keyword evidence="5 10" id="KW-1133">Transmembrane helix</keyword>
<feature type="transmembrane region" description="Helical" evidence="10">
    <location>
        <begin position="305"/>
        <end position="325"/>
    </location>
</feature>
<keyword evidence="3" id="KW-1003">Cell membrane</keyword>
<evidence type="ECO:0000313" key="13">
    <source>
        <dbReference type="Proteomes" id="UP000499080"/>
    </source>
</evidence>
<feature type="transmembrane region" description="Helical" evidence="10">
    <location>
        <begin position="274"/>
        <end position="293"/>
    </location>
</feature>
<dbReference type="Proteomes" id="UP000499080">
    <property type="component" value="Unassembled WGS sequence"/>
</dbReference>
<reference evidence="12 13" key="1">
    <citation type="journal article" date="2019" name="Sci. Rep.">
        <title>Orb-weaving spider Araneus ventricosus genome elucidates the spidroin gene catalogue.</title>
        <authorList>
            <person name="Kono N."/>
            <person name="Nakamura H."/>
            <person name="Ohtoshi R."/>
            <person name="Moran D.A.P."/>
            <person name="Shinohara A."/>
            <person name="Yoshida Y."/>
            <person name="Fujiwara M."/>
            <person name="Mori M."/>
            <person name="Tomita M."/>
            <person name="Arakawa K."/>
        </authorList>
    </citation>
    <scope>NUCLEOTIDE SEQUENCE [LARGE SCALE GENOMIC DNA]</scope>
</reference>
<dbReference type="PRINTS" id="PR00237">
    <property type="entry name" value="GPCRRHODOPSN"/>
</dbReference>
<dbReference type="GO" id="GO:0005886">
    <property type="term" value="C:plasma membrane"/>
    <property type="evidence" value="ECO:0007669"/>
    <property type="project" value="UniProtKB-SubCell"/>
</dbReference>
<evidence type="ECO:0000256" key="10">
    <source>
        <dbReference type="SAM" id="Phobius"/>
    </source>
</evidence>
<evidence type="ECO:0000256" key="9">
    <source>
        <dbReference type="ARBA" id="ARBA00023224"/>
    </source>
</evidence>
<gene>
    <name evidence="12" type="primary">GPR45</name>
    <name evidence="12" type="ORF">AVEN_231743_1</name>
</gene>
<dbReference type="OrthoDB" id="2101615at2759"/>
<dbReference type="InterPro" id="IPR051880">
    <property type="entry name" value="GPC_Orphan_Receptors"/>
</dbReference>
<evidence type="ECO:0000256" key="1">
    <source>
        <dbReference type="ARBA" id="ARBA00004651"/>
    </source>
</evidence>
<evidence type="ECO:0000256" key="5">
    <source>
        <dbReference type="ARBA" id="ARBA00022989"/>
    </source>
</evidence>
<evidence type="ECO:0000256" key="7">
    <source>
        <dbReference type="ARBA" id="ARBA00023136"/>
    </source>
</evidence>
<evidence type="ECO:0000256" key="3">
    <source>
        <dbReference type="ARBA" id="ARBA00022475"/>
    </source>
</evidence>
<evidence type="ECO:0000256" key="8">
    <source>
        <dbReference type="ARBA" id="ARBA00023170"/>
    </source>
</evidence>
<dbReference type="EMBL" id="BGPR01021297">
    <property type="protein sequence ID" value="GBN86462.1"/>
    <property type="molecule type" value="Genomic_DNA"/>
</dbReference>
<dbReference type="InterPro" id="IPR000276">
    <property type="entry name" value="GPCR_Rhodpsn"/>
</dbReference>
<organism evidence="12 13">
    <name type="scientific">Araneus ventricosus</name>
    <name type="common">Orbweaver spider</name>
    <name type="synonym">Epeira ventricosa</name>
    <dbReference type="NCBI Taxonomy" id="182803"/>
    <lineage>
        <taxon>Eukaryota</taxon>
        <taxon>Metazoa</taxon>
        <taxon>Ecdysozoa</taxon>
        <taxon>Arthropoda</taxon>
        <taxon>Chelicerata</taxon>
        <taxon>Arachnida</taxon>
        <taxon>Araneae</taxon>
        <taxon>Araneomorphae</taxon>
        <taxon>Entelegynae</taxon>
        <taxon>Araneoidea</taxon>
        <taxon>Araneidae</taxon>
        <taxon>Araneus</taxon>
    </lineage>
</organism>
<sequence>MSSANGLSGDELSLCIADAKITGVTFAAIMNSTSNETVSCDVYQSDGIRISLKAALILVITIGGVGNSLLTILVIRNTEMHSVINVLLAIMSISDAILSIICAPLDLITVINHEWIFGTHMCCVHAFLLSVLVVQNVTVLVIISIDRYYILIHKKNHLHGCRPTWLILGCLAFSAVVSSPPLFGVGQFTFVNEHCVQFHGQGMDDVIYYGLFSSFLFVLPCGLLLLAYVHIIVTLKKKSCKILPECHSVTCNRFLKNHQDIDVRFKQKTFPTIICLYVAAMTFKLPLAITLLVKSITASIKCPVSLRVVVLAYLNCAVNPFIYAFKISKYWLALNGKLQTVKNRVNSLRTARRSNPQNVYRISRPSTSSVI</sequence>
<feature type="transmembrane region" description="Helical" evidence="10">
    <location>
        <begin position="54"/>
        <end position="75"/>
    </location>
</feature>
<feature type="transmembrane region" description="Helical" evidence="10">
    <location>
        <begin position="164"/>
        <end position="186"/>
    </location>
</feature>
<comment type="subcellular location">
    <subcellularLocation>
        <location evidence="1">Cell membrane</location>
        <topology evidence="1">Multi-pass membrane protein</topology>
    </subcellularLocation>
</comment>
<evidence type="ECO:0000313" key="12">
    <source>
        <dbReference type="EMBL" id="GBN86462.1"/>
    </source>
</evidence>
<comment type="caution">
    <text evidence="12">The sequence shown here is derived from an EMBL/GenBank/DDBJ whole genome shotgun (WGS) entry which is preliminary data.</text>
</comment>
<dbReference type="PANTHER" id="PTHR24245:SF0">
    <property type="entry name" value="G-PROTEIN COUPLED RECEPTORS FAMILY 1 PROFILE DOMAIN-CONTAINING PROTEIN"/>
    <property type="match status" value="1"/>
</dbReference>
<dbReference type="PROSITE" id="PS50262">
    <property type="entry name" value="G_PROTEIN_RECEP_F1_2"/>
    <property type="match status" value="1"/>
</dbReference>
<dbReference type="Pfam" id="PF00001">
    <property type="entry name" value="7tm_1"/>
    <property type="match status" value="1"/>
</dbReference>
<dbReference type="Gene3D" id="1.20.1070.10">
    <property type="entry name" value="Rhodopsin 7-helix transmembrane proteins"/>
    <property type="match status" value="1"/>
</dbReference>
<dbReference type="SUPFAM" id="SSF81321">
    <property type="entry name" value="Family A G protein-coupled receptor-like"/>
    <property type="match status" value="1"/>
</dbReference>
<feature type="transmembrane region" description="Helical" evidence="10">
    <location>
        <begin position="206"/>
        <end position="229"/>
    </location>
</feature>
<dbReference type="PANTHER" id="PTHR24245">
    <property type="entry name" value="G-PROTEIN COUPLED RECEPTOR"/>
    <property type="match status" value="1"/>
</dbReference>
<evidence type="ECO:0000259" key="11">
    <source>
        <dbReference type="PROSITE" id="PS50262"/>
    </source>
</evidence>
<evidence type="ECO:0000256" key="4">
    <source>
        <dbReference type="ARBA" id="ARBA00022692"/>
    </source>
</evidence>
<protein>
    <submittedName>
        <fullName evidence="12">Putative G-protein coupled receptor 45</fullName>
    </submittedName>
</protein>
<keyword evidence="13" id="KW-1185">Reference proteome</keyword>
<evidence type="ECO:0000256" key="2">
    <source>
        <dbReference type="ARBA" id="ARBA00010663"/>
    </source>
</evidence>
<keyword evidence="6" id="KW-0297">G-protein coupled receptor</keyword>
<feature type="domain" description="G-protein coupled receptors family 1 profile" evidence="11">
    <location>
        <begin position="66"/>
        <end position="323"/>
    </location>
</feature>
<dbReference type="AlphaFoldDB" id="A0A4Y2SE15"/>
<dbReference type="InterPro" id="IPR017452">
    <property type="entry name" value="GPCR_Rhodpsn_7TM"/>
</dbReference>
<keyword evidence="7 10" id="KW-0472">Membrane</keyword>
<keyword evidence="9" id="KW-0807">Transducer</keyword>
<accession>A0A4Y2SE15</accession>
<keyword evidence="8 12" id="KW-0675">Receptor</keyword>